<organism evidence="1 2">
    <name type="scientific">Neolentinus lepideus HHB14362 ss-1</name>
    <dbReference type="NCBI Taxonomy" id="1314782"/>
    <lineage>
        <taxon>Eukaryota</taxon>
        <taxon>Fungi</taxon>
        <taxon>Dikarya</taxon>
        <taxon>Basidiomycota</taxon>
        <taxon>Agaricomycotina</taxon>
        <taxon>Agaricomycetes</taxon>
        <taxon>Gloeophyllales</taxon>
        <taxon>Gloeophyllaceae</taxon>
        <taxon>Neolentinus</taxon>
    </lineage>
</organism>
<name>A0A165R4Q2_9AGAM</name>
<dbReference type="STRING" id="1314782.A0A165R4Q2"/>
<dbReference type="AlphaFoldDB" id="A0A165R4Q2"/>
<evidence type="ECO:0000313" key="1">
    <source>
        <dbReference type="EMBL" id="KZT23304.1"/>
    </source>
</evidence>
<accession>A0A165R4Q2</accession>
<dbReference type="InParanoid" id="A0A165R4Q2"/>
<proteinExistence type="predicted"/>
<dbReference type="Gene3D" id="3.40.50.720">
    <property type="entry name" value="NAD(P)-binding Rossmann-like Domain"/>
    <property type="match status" value="1"/>
</dbReference>
<dbReference type="OrthoDB" id="10262413at2759"/>
<evidence type="ECO:0000313" key="2">
    <source>
        <dbReference type="Proteomes" id="UP000076761"/>
    </source>
</evidence>
<evidence type="ECO:0008006" key="3">
    <source>
        <dbReference type="Google" id="ProtNLM"/>
    </source>
</evidence>
<sequence>MIRVSWDRRESSIVGPGKNIWPLVHIDQIFDLYIVLFDKARKDPSTPNGRQGFYFGEKRHFTQYEVAKAIGEVLVERVYFAGIPFFGTNSACKAERSRAIGWKPTKTTKDALESVPAEVDALIGNGQINDAFRLRAVLERYSG</sequence>
<keyword evidence="2" id="KW-1185">Reference proteome</keyword>
<reference evidence="1 2" key="1">
    <citation type="journal article" date="2016" name="Mol. Biol. Evol.">
        <title>Comparative Genomics of Early-Diverging Mushroom-Forming Fungi Provides Insights into the Origins of Lignocellulose Decay Capabilities.</title>
        <authorList>
            <person name="Nagy L.G."/>
            <person name="Riley R."/>
            <person name="Tritt A."/>
            <person name="Adam C."/>
            <person name="Daum C."/>
            <person name="Floudas D."/>
            <person name="Sun H."/>
            <person name="Yadav J.S."/>
            <person name="Pangilinan J."/>
            <person name="Larsson K.H."/>
            <person name="Matsuura K."/>
            <person name="Barry K."/>
            <person name="Labutti K."/>
            <person name="Kuo R."/>
            <person name="Ohm R.A."/>
            <person name="Bhattacharya S.S."/>
            <person name="Shirouzu T."/>
            <person name="Yoshinaga Y."/>
            <person name="Martin F.M."/>
            <person name="Grigoriev I.V."/>
            <person name="Hibbett D.S."/>
        </authorList>
    </citation>
    <scope>NUCLEOTIDE SEQUENCE [LARGE SCALE GENOMIC DNA]</scope>
    <source>
        <strain evidence="1 2">HHB14362 ss-1</strain>
    </source>
</reference>
<gene>
    <name evidence="1" type="ORF">NEOLEDRAFT_1180177</name>
</gene>
<dbReference type="SUPFAM" id="SSF51735">
    <property type="entry name" value="NAD(P)-binding Rossmann-fold domains"/>
    <property type="match status" value="1"/>
</dbReference>
<dbReference type="EMBL" id="KV425586">
    <property type="protein sequence ID" value="KZT23304.1"/>
    <property type="molecule type" value="Genomic_DNA"/>
</dbReference>
<dbReference type="InterPro" id="IPR036291">
    <property type="entry name" value="NAD(P)-bd_dom_sf"/>
</dbReference>
<dbReference type="Proteomes" id="UP000076761">
    <property type="component" value="Unassembled WGS sequence"/>
</dbReference>
<protein>
    <recommendedName>
        <fullName evidence="3">NAD-dependent epimerase/dehydratase domain-containing protein</fullName>
    </recommendedName>
</protein>